<evidence type="ECO:0000256" key="1">
    <source>
        <dbReference type="SAM" id="MobiDB-lite"/>
    </source>
</evidence>
<evidence type="ECO:0000313" key="3">
    <source>
        <dbReference type="EnsemblFungi" id="EJT75693"/>
    </source>
</evidence>
<feature type="region of interest" description="Disordered" evidence="1">
    <location>
        <begin position="1"/>
        <end position="57"/>
    </location>
</feature>
<protein>
    <submittedName>
        <fullName evidence="2 3">Uncharacterized protein</fullName>
    </submittedName>
</protein>
<dbReference type="RefSeq" id="XP_009221693.1">
    <property type="nucleotide sequence ID" value="XM_009223429.1"/>
</dbReference>
<proteinExistence type="predicted"/>
<gene>
    <name evidence="3" type="primary">20346083</name>
    <name evidence="2" type="ORF">GGTG_05625</name>
</gene>
<reference evidence="4" key="1">
    <citation type="submission" date="2010-07" db="EMBL/GenBank/DDBJ databases">
        <title>The genome sequence of Gaeumannomyces graminis var. tritici strain R3-111a-1.</title>
        <authorList>
            <consortium name="The Broad Institute Genome Sequencing Platform"/>
            <person name="Ma L.-J."/>
            <person name="Dead R."/>
            <person name="Young S."/>
            <person name="Zeng Q."/>
            <person name="Koehrsen M."/>
            <person name="Alvarado L."/>
            <person name="Berlin A."/>
            <person name="Chapman S.B."/>
            <person name="Chen Z."/>
            <person name="Freedman E."/>
            <person name="Gellesch M."/>
            <person name="Goldberg J."/>
            <person name="Griggs A."/>
            <person name="Gujja S."/>
            <person name="Heilman E.R."/>
            <person name="Heiman D."/>
            <person name="Hepburn T."/>
            <person name="Howarth C."/>
            <person name="Jen D."/>
            <person name="Larson L."/>
            <person name="Mehta T."/>
            <person name="Neiman D."/>
            <person name="Pearson M."/>
            <person name="Roberts A."/>
            <person name="Saif S."/>
            <person name="Shea T."/>
            <person name="Shenoy N."/>
            <person name="Sisk P."/>
            <person name="Stolte C."/>
            <person name="Sykes S."/>
            <person name="Walk T."/>
            <person name="White J."/>
            <person name="Yandava C."/>
            <person name="Haas B."/>
            <person name="Nusbaum C."/>
            <person name="Birren B."/>
        </authorList>
    </citation>
    <scope>NUCLEOTIDE SEQUENCE [LARGE SCALE GENOMIC DNA]</scope>
    <source>
        <strain evidence="4">R3-111a-1</strain>
    </source>
</reference>
<reference evidence="3" key="5">
    <citation type="submission" date="2018-04" db="UniProtKB">
        <authorList>
            <consortium name="EnsemblFungi"/>
        </authorList>
    </citation>
    <scope>IDENTIFICATION</scope>
    <source>
        <strain evidence="3">R3-111a-1</strain>
    </source>
</reference>
<name>J3NWG1_GAET3</name>
<feature type="compositionally biased region" description="Polar residues" evidence="1">
    <location>
        <begin position="114"/>
        <end position="131"/>
    </location>
</feature>
<keyword evidence="4" id="KW-1185">Reference proteome</keyword>
<evidence type="ECO:0000313" key="4">
    <source>
        <dbReference type="Proteomes" id="UP000006039"/>
    </source>
</evidence>
<dbReference type="GeneID" id="20346083"/>
<feature type="compositionally biased region" description="Basic residues" evidence="1">
    <location>
        <begin position="181"/>
        <end position="195"/>
    </location>
</feature>
<reference evidence="3" key="4">
    <citation type="journal article" date="2015" name="G3 (Bethesda)">
        <title>Genome sequences of three phytopathogenic species of the Magnaporthaceae family of fungi.</title>
        <authorList>
            <person name="Okagaki L.H."/>
            <person name="Nunes C.C."/>
            <person name="Sailsbery J."/>
            <person name="Clay B."/>
            <person name="Brown D."/>
            <person name="John T."/>
            <person name="Oh Y."/>
            <person name="Young N."/>
            <person name="Fitzgerald M."/>
            <person name="Haas B.J."/>
            <person name="Zeng Q."/>
            <person name="Young S."/>
            <person name="Adiconis X."/>
            <person name="Fan L."/>
            <person name="Levin J.Z."/>
            <person name="Mitchell T.K."/>
            <person name="Okubara P.A."/>
            <person name="Farman M.L."/>
            <person name="Kohn L.M."/>
            <person name="Birren B."/>
            <person name="Ma L.-J."/>
            <person name="Dean R.A."/>
        </authorList>
    </citation>
    <scope>NUCLEOTIDE SEQUENCE</scope>
    <source>
        <strain evidence="3">R3-111a-1</strain>
    </source>
</reference>
<feature type="compositionally biased region" description="Polar residues" evidence="1">
    <location>
        <begin position="36"/>
        <end position="57"/>
    </location>
</feature>
<organism evidence="2">
    <name type="scientific">Gaeumannomyces tritici (strain R3-111a-1)</name>
    <name type="common">Wheat and barley take-all root rot fungus</name>
    <name type="synonym">Gaeumannomyces graminis var. tritici</name>
    <dbReference type="NCBI Taxonomy" id="644352"/>
    <lineage>
        <taxon>Eukaryota</taxon>
        <taxon>Fungi</taxon>
        <taxon>Dikarya</taxon>
        <taxon>Ascomycota</taxon>
        <taxon>Pezizomycotina</taxon>
        <taxon>Sordariomycetes</taxon>
        <taxon>Sordariomycetidae</taxon>
        <taxon>Magnaporthales</taxon>
        <taxon>Magnaporthaceae</taxon>
        <taxon>Gaeumannomyces</taxon>
    </lineage>
</organism>
<dbReference type="EMBL" id="GL385397">
    <property type="protein sequence ID" value="EJT75693.1"/>
    <property type="molecule type" value="Genomic_DNA"/>
</dbReference>
<reference evidence="2" key="2">
    <citation type="submission" date="2010-07" db="EMBL/GenBank/DDBJ databases">
        <authorList>
            <consortium name="The Broad Institute Genome Sequencing Platform"/>
            <consortium name="Broad Institute Genome Sequencing Center for Infectious Disease"/>
            <person name="Ma L.-J."/>
            <person name="Dead R."/>
            <person name="Young S."/>
            <person name="Zeng Q."/>
            <person name="Koehrsen M."/>
            <person name="Alvarado L."/>
            <person name="Berlin A."/>
            <person name="Chapman S.B."/>
            <person name="Chen Z."/>
            <person name="Freedman E."/>
            <person name="Gellesch M."/>
            <person name="Goldberg J."/>
            <person name="Griggs A."/>
            <person name="Gujja S."/>
            <person name="Heilman E.R."/>
            <person name="Heiman D."/>
            <person name="Hepburn T."/>
            <person name="Howarth C."/>
            <person name="Jen D."/>
            <person name="Larson L."/>
            <person name="Mehta T."/>
            <person name="Neiman D."/>
            <person name="Pearson M."/>
            <person name="Roberts A."/>
            <person name="Saif S."/>
            <person name="Shea T."/>
            <person name="Shenoy N."/>
            <person name="Sisk P."/>
            <person name="Stolte C."/>
            <person name="Sykes S."/>
            <person name="Walk T."/>
            <person name="White J."/>
            <person name="Yandava C."/>
            <person name="Haas B."/>
            <person name="Nusbaum C."/>
            <person name="Birren B."/>
        </authorList>
    </citation>
    <scope>NUCLEOTIDE SEQUENCE</scope>
    <source>
        <strain evidence="2">R3-111a-1</strain>
    </source>
</reference>
<accession>J3NWG1</accession>
<dbReference type="EnsemblFungi" id="EJT75693">
    <property type="protein sequence ID" value="EJT75693"/>
    <property type="gene ID" value="GGTG_05625"/>
</dbReference>
<feature type="compositionally biased region" description="Low complexity" evidence="1">
    <location>
        <begin position="14"/>
        <end position="23"/>
    </location>
</feature>
<feature type="compositionally biased region" description="Basic residues" evidence="1">
    <location>
        <begin position="158"/>
        <end position="167"/>
    </location>
</feature>
<dbReference type="HOGENOM" id="CLU_1396399_0_0_1"/>
<reference evidence="2" key="3">
    <citation type="submission" date="2010-09" db="EMBL/GenBank/DDBJ databases">
        <title>Annotation of Gaeumannomyces graminis var. tritici R3-111a-1.</title>
        <authorList>
            <consortium name="The Broad Institute Genome Sequencing Platform"/>
            <person name="Ma L.-J."/>
            <person name="Dead R."/>
            <person name="Young S.K."/>
            <person name="Zeng Q."/>
            <person name="Gargeya S."/>
            <person name="Fitzgerald M."/>
            <person name="Haas B."/>
            <person name="Abouelleil A."/>
            <person name="Alvarado L."/>
            <person name="Arachchi H.M."/>
            <person name="Berlin A."/>
            <person name="Brown A."/>
            <person name="Chapman S.B."/>
            <person name="Chen Z."/>
            <person name="Dunbar C."/>
            <person name="Freedman E."/>
            <person name="Gearin G."/>
            <person name="Gellesch M."/>
            <person name="Goldberg J."/>
            <person name="Griggs A."/>
            <person name="Gujja S."/>
            <person name="Heiman D."/>
            <person name="Howarth C."/>
            <person name="Larson L."/>
            <person name="Lui A."/>
            <person name="MacDonald P.J.P."/>
            <person name="Mehta T."/>
            <person name="Montmayeur A."/>
            <person name="Murphy C."/>
            <person name="Neiman D."/>
            <person name="Pearson M."/>
            <person name="Priest M."/>
            <person name="Roberts A."/>
            <person name="Saif S."/>
            <person name="Shea T."/>
            <person name="Shenoy N."/>
            <person name="Sisk P."/>
            <person name="Stolte C."/>
            <person name="Sykes S."/>
            <person name="Yandava C."/>
            <person name="Wortman J."/>
            <person name="Nusbaum C."/>
            <person name="Birren B."/>
        </authorList>
    </citation>
    <scope>NUCLEOTIDE SEQUENCE</scope>
    <source>
        <strain evidence="2">R3-111a-1</strain>
    </source>
</reference>
<sequence length="195" mass="21398">MARCKATPRHLTPSGGDASASSSEATVKKGMVATAGNMSGSDQHTSDSPDQTAFRTTYNYGGEFGGRIMGYHRKDWPWSRKIKYPLMEPRASLDSGVTGPSTDDYRERKKCYKDTSTQTPNHKDSSTQTSIGVAVRERPAVQTPETGGSGYIAQSSAARRRHRKRMMRIASLPETLGATKRSQRIGHKGRKDKAM</sequence>
<dbReference type="VEuPathDB" id="FungiDB:GGTG_05625"/>
<dbReference type="AlphaFoldDB" id="J3NWG1"/>
<dbReference type="Proteomes" id="UP000006039">
    <property type="component" value="Unassembled WGS sequence"/>
</dbReference>
<feature type="region of interest" description="Disordered" evidence="1">
    <location>
        <begin position="111"/>
        <end position="195"/>
    </location>
</feature>
<evidence type="ECO:0000313" key="2">
    <source>
        <dbReference type="EMBL" id="EJT75693.1"/>
    </source>
</evidence>